<evidence type="ECO:0000313" key="2">
    <source>
        <dbReference type="Proteomes" id="UP000814128"/>
    </source>
</evidence>
<comment type="caution">
    <text evidence="1">The sequence shown here is derived from an EMBL/GenBank/DDBJ whole genome shotgun (WGS) entry which is preliminary data.</text>
</comment>
<name>A0ACB8QW88_9AGAM</name>
<reference evidence="1" key="2">
    <citation type="journal article" date="2022" name="New Phytol.">
        <title>Evolutionary transition to the ectomycorrhizal habit in the genomes of a hyperdiverse lineage of mushroom-forming fungi.</title>
        <authorList>
            <person name="Looney B."/>
            <person name="Miyauchi S."/>
            <person name="Morin E."/>
            <person name="Drula E."/>
            <person name="Courty P.E."/>
            <person name="Kohler A."/>
            <person name="Kuo A."/>
            <person name="LaButti K."/>
            <person name="Pangilinan J."/>
            <person name="Lipzen A."/>
            <person name="Riley R."/>
            <person name="Andreopoulos W."/>
            <person name="He G."/>
            <person name="Johnson J."/>
            <person name="Nolan M."/>
            <person name="Tritt A."/>
            <person name="Barry K.W."/>
            <person name="Grigoriev I.V."/>
            <person name="Nagy L.G."/>
            <person name="Hibbett D."/>
            <person name="Henrissat B."/>
            <person name="Matheny P.B."/>
            <person name="Labbe J."/>
            <person name="Martin F.M."/>
        </authorList>
    </citation>
    <scope>NUCLEOTIDE SEQUENCE</scope>
    <source>
        <strain evidence="1">EC-137</strain>
    </source>
</reference>
<organism evidence="1 2">
    <name type="scientific">Vararia minispora EC-137</name>
    <dbReference type="NCBI Taxonomy" id="1314806"/>
    <lineage>
        <taxon>Eukaryota</taxon>
        <taxon>Fungi</taxon>
        <taxon>Dikarya</taxon>
        <taxon>Basidiomycota</taxon>
        <taxon>Agaricomycotina</taxon>
        <taxon>Agaricomycetes</taxon>
        <taxon>Russulales</taxon>
        <taxon>Lachnocladiaceae</taxon>
        <taxon>Vararia</taxon>
    </lineage>
</organism>
<protein>
    <submittedName>
        <fullName evidence="1">60S ribosomal protein L27a</fullName>
    </submittedName>
</protein>
<gene>
    <name evidence="1" type="ORF">K488DRAFT_76392</name>
</gene>
<keyword evidence="1" id="KW-0687">Ribonucleoprotein</keyword>
<keyword evidence="1" id="KW-0689">Ribosomal protein</keyword>
<sequence length="147" mass="16315">MPTRFSNTRKHRGHVSAGHGRVGKHRKHPGGRGLAGGAHHHRTNFDKYHPGYFGKVGMRHFHYTKNAHWNPIINVDKLWTLVPAAQKEGLTESSEVVPVVNVLEHGYSKVLGNGILPKLPFIVKARFVSARAERKIKEAGGVVKLIA</sequence>
<evidence type="ECO:0000313" key="1">
    <source>
        <dbReference type="EMBL" id="KAI0035827.1"/>
    </source>
</evidence>
<accession>A0ACB8QW88</accession>
<keyword evidence="2" id="KW-1185">Reference proteome</keyword>
<proteinExistence type="predicted"/>
<dbReference type="EMBL" id="MU273479">
    <property type="protein sequence ID" value="KAI0035827.1"/>
    <property type="molecule type" value="Genomic_DNA"/>
</dbReference>
<reference evidence="1" key="1">
    <citation type="submission" date="2021-02" db="EMBL/GenBank/DDBJ databases">
        <authorList>
            <consortium name="DOE Joint Genome Institute"/>
            <person name="Ahrendt S."/>
            <person name="Looney B.P."/>
            <person name="Miyauchi S."/>
            <person name="Morin E."/>
            <person name="Drula E."/>
            <person name="Courty P.E."/>
            <person name="Chicoki N."/>
            <person name="Fauchery L."/>
            <person name="Kohler A."/>
            <person name="Kuo A."/>
            <person name="Labutti K."/>
            <person name="Pangilinan J."/>
            <person name="Lipzen A."/>
            <person name="Riley R."/>
            <person name="Andreopoulos W."/>
            <person name="He G."/>
            <person name="Johnson J."/>
            <person name="Barry K.W."/>
            <person name="Grigoriev I.V."/>
            <person name="Nagy L."/>
            <person name="Hibbett D."/>
            <person name="Henrissat B."/>
            <person name="Matheny P.B."/>
            <person name="Labbe J."/>
            <person name="Martin F."/>
        </authorList>
    </citation>
    <scope>NUCLEOTIDE SEQUENCE</scope>
    <source>
        <strain evidence="1">EC-137</strain>
    </source>
</reference>
<dbReference type="Proteomes" id="UP000814128">
    <property type="component" value="Unassembled WGS sequence"/>
</dbReference>